<reference evidence="2" key="1">
    <citation type="submission" date="2022-09" db="EMBL/GenBank/DDBJ databases">
        <title>Actin cytoskeleton and complex cell architecture in an #Asgard archaeon.</title>
        <authorList>
            <person name="Ponce Toledo R.I."/>
            <person name="Schleper C."/>
            <person name="Rodrigues Oliveira T."/>
            <person name="Wollweber F."/>
            <person name="Xu J."/>
            <person name="Rittmann S."/>
            <person name="Klingl A."/>
            <person name="Pilhofer M."/>
        </authorList>
    </citation>
    <scope>NUCLEOTIDE SEQUENCE</scope>
    <source>
        <strain evidence="2">B-35</strain>
    </source>
</reference>
<feature type="domain" description="HTH arsR-type" evidence="1">
    <location>
        <begin position="73"/>
        <end position="109"/>
    </location>
</feature>
<evidence type="ECO:0000259" key="1">
    <source>
        <dbReference type="Pfam" id="PF01022"/>
    </source>
</evidence>
<dbReference type="Pfam" id="PF01022">
    <property type="entry name" value="HTH_5"/>
    <property type="match status" value="1"/>
</dbReference>
<protein>
    <recommendedName>
        <fullName evidence="1">HTH arsR-type domain-containing protein</fullName>
    </recommendedName>
</protein>
<organism evidence="2 3">
    <name type="scientific">Candidatus Lokiarchaeum ossiferum</name>
    <dbReference type="NCBI Taxonomy" id="2951803"/>
    <lineage>
        <taxon>Archaea</taxon>
        <taxon>Promethearchaeati</taxon>
        <taxon>Promethearchaeota</taxon>
        <taxon>Promethearchaeia</taxon>
        <taxon>Promethearchaeales</taxon>
        <taxon>Promethearchaeaceae</taxon>
        <taxon>Candidatus Lokiarchaeum</taxon>
    </lineage>
</organism>
<accession>A0ABY6HUX3</accession>
<dbReference type="Proteomes" id="UP001208689">
    <property type="component" value="Chromosome"/>
</dbReference>
<dbReference type="InterPro" id="IPR036388">
    <property type="entry name" value="WH-like_DNA-bd_sf"/>
</dbReference>
<dbReference type="SUPFAM" id="SSF46785">
    <property type="entry name" value="Winged helix' DNA-binding domain"/>
    <property type="match status" value="1"/>
</dbReference>
<dbReference type="CDD" id="cd00090">
    <property type="entry name" value="HTH_ARSR"/>
    <property type="match status" value="1"/>
</dbReference>
<dbReference type="InterPro" id="IPR011991">
    <property type="entry name" value="ArsR-like_HTH"/>
</dbReference>
<dbReference type="InterPro" id="IPR036390">
    <property type="entry name" value="WH_DNA-bd_sf"/>
</dbReference>
<proteinExistence type="predicted"/>
<dbReference type="Gene3D" id="1.10.10.10">
    <property type="entry name" value="Winged helix-like DNA-binding domain superfamily/Winged helix DNA-binding domain"/>
    <property type="match status" value="1"/>
</dbReference>
<keyword evidence="3" id="KW-1185">Reference proteome</keyword>
<dbReference type="InterPro" id="IPR001845">
    <property type="entry name" value="HTH_ArsR_DNA-bd_dom"/>
</dbReference>
<evidence type="ECO:0000313" key="2">
    <source>
        <dbReference type="EMBL" id="UYP47211.1"/>
    </source>
</evidence>
<sequence length="144" mass="16860">MDKNGTKFDNKGFFISFTYQYREIKKKIGGRRKISINDSKSDSLPQKSKYEPEDTLLITDPNIIPLINHEKKKVILDLLLHSEKTIMELSTATGWNPGTVKRHLTDLVEGTLVVVAREEFNQKKILLKYYRTTAFHFVFHFEWP</sequence>
<evidence type="ECO:0000313" key="3">
    <source>
        <dbReference type="Proteomes" id="UP001208689"/>
    </source>
</evidence>
<dbReference type="EMBL" id="CP104013">
    <property type="protein sequence ID" value="UYP47211.1"/>
    <property type="molecule type" value="Genomic_DNA"/>
</dbReference>
<name>A0ABY6HUX3_9ARCH</name>
<gene>
    <name evidence="2" type="ORF">NEF87_003496</name>
</gene>